<name>A0ABU6SX28_9FABA</name>
<accession>A0ABU6SX28</accession>
<feature type="compositionally biased region" description="Low complexity" evidence="1">
    <location>
        <begin position="14"/>
        <end position="26"/>
    </location>
</feature>
<sequence>ESFPRYVSRHRESPPLSLSASPDLSPADLLPVFPIALLFYSCSGPIITMEEPISEVLNFDVK</sequence>
<organism evidence="2 3">
    <name type="scientific">Stylosanthes scabra</name>
    <dbReference type="NCBI Taxonomy" id="79078"/>
    <lineage>
        <taxon>Eukaryota</taxon>
        <taxon>Viridiplantae</taxon>
        <taxon>Streptophyta</taxon>
        <taxon>Embryophyta</taxon>
        <taxon>Tracheophyta</taxon>
        <taxon>Spermatophyta</taxon>
        <taxon>Magnoliopsida</taxon>
        <taxon>eudicotyledons</taxon>
        <taxon>Gunneridae</taxon>
        <taxon>Pentapetalae</taxon>
        <taxon>rosids</taxon>
        <taxon>fabids</taxon>
        <taxon>Fabales</taxon>
        <taxon>Fabaceae</taxon>
        <taxon>Papilionoideae</taxon>
        <taxon>50 kb inversion clade</taxon>
        <taxon>dalbergioids sensu lato</taxon>
        <taxon>Dalbergieae</taxon>
        <taxon>Pterocarpus clade</taxon>
        <taxon>Stylosanthes</taxon>
    </lineage>
</organism>
<feature type="region of interest" description="Disordered" evidence="1">
    <location>
        <begin position="1"/>
        <end position="26"/>
    </location>
</feature>
<evidence type="ECO:0000313" key="2">
    <source>
        <dbReference type="EMBL" id="MED6140591.1"/>
    </source>
</evidence>
<gene>
    <name evidence="2" type="ORF">PIB30_094709</name>
</gene>
<reference evidence="2 3" key="1">
    <citation type="journal article" date="2023" name="Plants (Basel)">
        <title>Bridging the Gap: Combining Genomics and Transcriptomics Approaches to Understand Stylosanthes scabra, an Orphan Legume from the Brazilian Caatinga.</title>
        <authorList>
            <person name="Ferreira-Neto J.R.C."/>
            <person name="da Silva M.D."/>
            <person name="Binneck E."/>
            <person name="de Melo N.F."/>
            <person name="da Silva R.H."/>
            <person name="de Melo A.L.T.M."/>
            <person name="Pandolfi V."/>
            <person name="Bustamante F.O."/>
            <person name="Brasileiro-Vidal A.C."/>
            <person name="Benko-Iseppon A.M."/>
        </authorList>
    </citation>
    <scope>NUCLEOTIDE SEQUENCE [LARGE SCALE GENOMIC DNA]</scope>
    <source>
        <tissue evidence="2">Leaves</tissue>
    </source>
</reference>
<dbReference type="EMBL" id="JASCZI010062527">
    <property type="protein sequence ID" value="MED6140591.1"/>
    <property type="molecule type" value="Genomic_DNA"/>
</dbReference>
<evidence type="ECO:0000313" key="3">
    <source>
        <dbReference type="Proteomes" id="UP001341840"/>
    </source>
</evidence>
<dbReference type="Proteomes" id="UP001341840">
    <property type="component" value="Unassembled WGS sequence"/>
</dbReference>
<comment type="caution">
    <text evidence="2">The sequence shown here is derived from an EMBL/GenBank/DDBJ whole genome shotgun (WGS) entry which is preliminary data.</text>
</comment>
<evidence type="ECO:0000256" key="1">
    <source>
        <dbReference type="SAM" id="MobiDB-lite"/>
    </source>
</evidence>
<protein>
    <submittedName>
        <fullName evidence="2">Uncharacterized protein</fullName>
    </submittedName>
</protein>
<keyword evidence="3" id="KW-1185">Reference proteome</keyword>
<proteinExistence type="predicted"/>
<feature type="non-terminal residue" evidence="2">
    <location>
        <position position="1"/>
    </location>
</feature>